<name>A0AAE7DAK3_9BACT</name>
<reference evidence="1 4" key="2">
    <citation type="submission" date="2020-09" db="EMBL/GenBank/DDBJ databases">
        <authorList>
            <person name="Kittiwongwattana C."/>
        </authorList>
    </citation>
    <scope>NUCLEOTIDE SEQUENCE</scope>
    <source>
        <strain evidence="2 4">1303</strain>
        <strain evidence="1">1310</strain>
    </source>
</reference>
<evidence type="ECO:0000313" key="3">
    <source>
        <dbReference type="Proteomes" id="UP000502421"/>
    </source>
</evidence>
<dbReference type="EMBL" id="CP051204">
    <property type="protein sequence ID" value="QJB41572.1"/>
    <property type="molecule type" value="Genomic_DNA"/>
</dbReference>
<organism evidence="1 3">
    <name type="scientific">Chitinophaga oryzae</name>
    <dbReference type="NCBI Taxonomy" id="2725414"/>
    <lineage>
        <taxon>Bacteria</taxon>
        <taxon>Pseudomonadati</taxon>
        <taxon>Bacteroidota</taxon>
        <taxon>Chitinophagia</taxon>
        <taxon>Chitinophagales</taxon>
        <taxon>Chitinophagaceae</taxon>
        <taxon>Chitinophaga</taxon>
    </lineage>
</organism>
<dbReference type="Proteomes" id="UP000502421">
    <property type="component" value="Chromosome"/>
</dbReference>
<proteinExistence type="predicted"/>
<dbReference type="RefSeq" id="WP_168809754.1">
    <property type="nucleotide sequence ID" value="NZ_CP051204.2"/>
</dbReference>
<evidence type="ECO:0000313" key="2">
    <source>
        <dbReference type="EMBL" id="QJB41572.1"/>
    </source>
</evidence>
<dbReference type="EMBL" id="CP051205">
    <property type="protein sequence ID" value="QJB35055.1"/>
    <property type="molecule type" value="Genomic_DNA"/>
</dbReference>
<dbReference type="KEGG" id="coy:HF329_28615"/>
<keyword evidence="4" id="KW-1185">Reference proteome</keyword>
<protein>
    <submittedName>
        <fullName evidence="1">Uncharacterized protein</fullName>
    </submittedName>
</protein>
<evidence type="ECO:0000313" key="4">
    <source>
        <dbReference type="Proteomes" id="UP000503144"/>
    </source>
</evidence>
<accession>A0AAE7DAK3</accession>
<dbReference type="AlphaFoldDB" id="A0AAE7DAK3"/>
<gene>
    <name evidence="2" type="ORF">HF324_28490</name>
    <name evidence="1" type="ORF">HF329_28615</name>
</gene>
<dbReference type="Proteomes" id="UP000503144">
    <property type="component" value="Chromosome"/>
</dbReference>
<evidence type="ECO:0000313" key="1">
    <source>
        <dbReference type="EMBL" id="QJB35055.1"/>
    </source>
</evidence>
<sequence length="309" mass="35687">MSTDNLTNEQRPKELNKLPRATNAAIRTMFTDIDEVFIKEDGVYNDKAMSENVLLHLTQTADVSRLGQLLEIDEANTGFYCMCPGTYAIELHSRGKMRHIIGFHHEVSIRYSGWNGDAALSNNEALLAFLSELGFSRPWEDYMQARRNRQADQVAEENWFSTAPKTFRKYRDKMGGLETGYLPALIQDLDNEIPDRQQQIVALLRTYGQSDKFWSGYPSYESVPEDILKTFDIKNIIHAYLQSDRNYKTRAGLGRFLCSFDFKTIRKNFLKNIPPAVVADLENYFNHIKDQRGINEIFSLKKELEKIMS</sequence>
<reference evidence="3 4" key="1">
    <citation type="submission" date="2020-04" db="EMBL/GenBank/DDBJ databases">
        <authorList>
            <person name="Kittiwongwattana C."/>
        </authorList>
    </citation>
    <scope>NUCLEOTIDE SEQUENCE [LARGE SCALE GENOMIC DNA]</scope>
    <source>
        <strain evidence="4">1303</strain>
        <strain evidence="3">1310</strain>
    </source>
</reference>